<gene>
    <name evidence="2" type="ORF">DFR24_4058</name>
</gene>
<dbReference type="AlphaFoldDB" id="A0A4S3K6J6"/>
<keyword evidence="3" id="KW-1185">Reference proteome</keyword>
<evidence type="ECO:0000313" key="2">
    <source>
        <dbReference type="EMBL" id="TDU25616.1"/>
    </source>
</evidence>
<reference evidence="2 3" key="1">
    <citation type="submission" date="2019-03" db="EMBL/GenBank/DDBJ databases">
        <title>Genomic Encyclopedia of Type Strains, Phase IV (KMG-IV): sequencing the most valuable type-strain genomes for metagenomic binning, comparative biology and taxonomic classification.</title>
        <authorList>
            <person name="Goeker M."/>
        </authorList>
    </citation>
    <scope>NUCLEOTIDE SEQUENCE [LARGE SCALE GENOMIC DNA]</scope>
    <source>
        <strain evidence="2 3">DSM 26377</strain>
    </source>
</reference>
<sequence>MRRQLRQECGFSSTRPEVGAEAGDGLADRVRDPAKLSDLDLREGDIGWILFSDALQSLVSGDRGITKAMQPEPVDHRATFDISWAFYRHNIGETFVLRPRRYGSI</sequence>
<protein>
    <submittedName>
        <fullName evidence="2">Uncharacterized protein</fullName>
    </submittedName>
</protein>
<name>A0A4S3K6J6_9GAMM</name>
<organism evidence="2 3">
    <name type="scientific">Panacagrimonas perspica</name>
    <dbReference type="NCBI Taxonomy" id="381431"/>
    <lineage>
        <taxon>Bacteria</taxon>
        <taxon>Pseudomonadati</taxon>
        <taxon>Pseudomonadota</taxon>
        <taxon>Gammaproteobacteria</taxon>
        <taxon>Nevskiales</taxon>
        <taxon>Nevskiaceae</taxon>
        <taxon>Panacagrimonas</taxon>
    </lineage>
</organism>
<dbReference type="EMBL" id="SOBT01000011">
    <property type="protein sequence ID" value="TDU25616.1"/>
    <property type="molecule type" value="Genomic_DNA"/>
</dbReference>
<comment type="caution">
    <text evidence="2">The sequence shown here is derived from an EMBL/GenBank/DDBJ whole genome shotgun (WGS) entry which is preliminary data.</text>
</comment>
<evidence type="ECO:0000313" key="3">
    <source>
        <dbReference type="Proteomes" id="UP000295341"/>
    </source>
</evidence>
<accession>A0A4S3K6J6</accession>
<dbReference type="Proteomes" id="UP000295341">
    <property type="component" value="Unassembled WGS sequence"/>
</dbReference>
<proteinExistence type="predicted"/>
<evidence type="ECO:0000256" key="1">
    <source>
        <dbReference type="SAM" id="MobiDB-lite"/>
    </source>
</evidence>
<feature type="region of interest" description="Disordered" evidence="1">
    <location>
        <begin position="1"/>
        <end position="26"/>
    </location>
</feature>